<dbReference type="Proteomes" id="UP000245207">
    <property type="component" value="Unassembled WGS sequence"/>
</dbReference>
<accession>A0A2U1N1N3</accession>
<protein>
    <submittedName>
        <fullName evidence="2">2-oxoglutarate (2OG) and Fe(II)-dependent oxygenase superfamily protein</fullName>
    </submittedName>
</protein>
<feature type="compositionally biased region" description="Low complexity" evidence="1">
    <location>
        <begin position="75"/>
        <end position="88"/>
    </location>
</feature>
<name>A0A2U1N1N3_ARTAN</name>
<comment type="caution">
    <text evidence="2">The sequence shown here is derived from an EMBL/GenBank/DDBJ whole genome shotgun (WGS) entry which is preliminary data.</text>
</comment>
<dbReference type="AlphaFoldDB" id="A0A2U1N1N3"/>
<organism evidence="2 3">
    <name type="scientific">Artemisia annua</name>
    <name type="common">Sweet wormwood</name>
    <dbReference type="NCBI Taxonomy" id="35608"/>
    <lineage>
        <taxon>Eukaryota</taxon>
        <taxon>Viridiplantae</taxon>
        <taxon>Streptophyta</taxon>
        <taxon>Embryophyta</taxon>
        <taxon>Tracheophyta</taxon>
        <taxon>Spermatophyta</taxon>
        <taxon>Magnoliopsida</taxon>
        <taxon>eudicotyledons</taxon>
        <taxon>Gunneridae</taxon>
        <taxon>Pentapetalae</taxon>
        <taxon>asterids</taxon>
        <taxon>campanulids</taxon>
        <taxon>Asterales</taxon>
        <taxon>Asteraceae</taxon>
        <taxon>Asteroideae</taxon>
        <taxon>Anthemideae</taxon>
        <taxon>Artemisiinae</taxon>
        <taxon>Artemisia</taxon>
    </lineage>
</organism>
<proteinExistence type="predicted"/>
<evidence type="ECO:0000313" key="2">
    <source>
        <dbReference type="EMBL" id="PWA67403.1"/>
    </source>
</evidence>
<reference evidence="2 3" key="1">
    <citation type="journal article" date="2018" name="Mol. Plant">
        <title>The genome of Artemisia annua provides insight into the evolution of Asteraceae family and artemisinin biosynthesis.</title>
        <authorList>
            <person name="Shen Q."/>
            <person name="Zhang L."/>
            <person name="Liao Z."/>
            <person name="Wang S."/>
            <person name="Yan T."/>
            <person name="Shi P."/>
            <person name="Liu M."/>
            <person name="Fu X."/>
            <person name="Pan Q."/>
            <person name="Wang Y."/>
            <person name="Lv Z."/>
            <person name="Lu X."/>
            <person name="Zhang F."/>
            <person name="Jiang W."/>
            <person name="Ma Y."/>
            <person name="Chen M."/>
            <person name="Hao X."/>
            <person name="Li L."/>
            <person name="Tang Y."/>
            <person name="Lv G."/>
            <person name="Zhou Y."/>
            <person name="Sun X."/>
            <person name="Brodelius P.E."/>
            <person name="Rose J.K.C."/>
            <person name="Tang K."/>
        </authorList>
    </citation>
    <scope>NUCLEOTIDE SEQUENCE [LARGE SCALE GENOMIC DNA]</scope>
    <source>
        <strain evidence="3">cv. Huhao1</strain>
        <tissue evidence="2">Leaf</tissue>
    </source>
</reference>
<gene>
    <name evidence="2" type="ORF">CTI12_AA230220</name>
</gene>
<keyword evidence="3" id="KW-1185">Reference proteome</keyword>
<evidence type="ECO:0000256" key="1">
    <source>
        <dbReference type="SAM" id="MobiDB-lite"/>
    </source>
</evidence>
<dbReference type="OrthoDB" id="412814at2759"/>
<feature type="region of interest" description="Disordered" evidence="1">
    <location>
        <begin position="13"/>
        <end position="99"/>
    </location>
</feature>
<evidence type="ECO:0000313" key="3">
    <source>
        <dbReference type="Proteomes" id="UP000245207"/>
    </source>
</evidence>
<dbReference type="EMBL" id="PKPP01003837">
    <property type="protein sequence ID" value="PWA67403.1"/>
    <property type="molecule type" value="Genomic_DNA"/>
</dbReference>
<sequence length="349" mass="39378">MRMMFLRMRKEVLNPSAYQAPNPAKTPSPEPTKDSRPLVPYPSDRELVSPFLYTSSDEEDPTYHPPGTPERPQSRPHSSSVLLASSCSQTRARKVNPPVPEGRSVVIGLPCAMRFGDLPSWANELSTSAMSFGDLPSWANELSTSVREVVQYSDYDPESVDTNTCEMDEEECIFPLELLRREPLFNRLIVNSYQPSEFGTAVNGCNGSTIPICALLYTQKSIDLHNGREEHENKGSWIRVLEEEFPLQDPDLMYRLFCGLGAGQTMFQILGLNRLKKVQPKDAIAETIGHLKGSIKIVLHAPQERAIESVTEVWDLATEPDVRNVDTQRKACQVLESQHNTIRRESYKW</sequence>